<dbReference type="AlphaFoldDB" id="A0A7S1PS28"/>
<evidence type="ECO:0000259" key="4">
    <source>
        <dbReference type="Pfam" id="PF13793"/>
    </source>
</evidence>
<keyword evidence="2" id="KW-0545">Nucleotide biosynthesis</keyword>
<comment type="similarity">
    <text evidence="1">Belongs to the ribose-phosphate pyrophosphokinase family.</text>
</comment>
<name>A0A7S1PS28_NEODS</name>
<dbReference type="PANTHER" id="PTHR10210:SF111">
    <property type="entry name" value="PYROPHOSPHOKINASE, PUTATIVE-RELATED"/>
    <property type="match status" value="1"/>
</dbReference>
<dbReference type="GO" id="GO:0002189">
    <property type="term" value="C:ribose phosphate diphosphokinase complex"/>
    <property type="evidence" value="ECO:0007669"/>
    <property type="project" value="TreeGrafter"/>
</dbReference>
<dbReference type="GO" id="GO:0000287">
    <property type="term" value="F:magnesium ion binding"/>
    <property type="evidence" value="ECO:0007669"/>
    <property type="project" value="InterPro"/>
</dbReference>
<dbReference type="Pfam" id="PF14572">
    <property type="entry name" value="Pribosyl_synth"/>
    <property type="match status" value="1"/>
</dbReference>
<dbReference type="GO" id="GO:0006164">
    <property type="term" value="P:purine nucleotide biosynthetic process"/>
    <property type="evidence" value="ECO:0007669"/>
    <property type="project" value="TreeGrafter"/>
</dbReference>
<dbReference type="NCBIfam" id="TIGR01251">
    <property type="entry name" value="ribP_PPkin"/>
    <property type="match status" value="1"/>
</dbReference>
<dbReference type="FunFam" id="3.40.50.2020:FF:000014">
    <property type="entry name" value="Ribose-phosphate pyrophosphokinase 1"/>
    <property type="match status" value="1"/>
</dbReference>
<accession>A0A7S1PS28</accession>
<dbReference type="GO" id="GO:0006015">
    <property type="term" value="P:5-phosphoribose 1-diphosphate biosynthetic process"/>
    <property type="evidence" value="ECO:0007669"/>
    <property type="project" value="TreeGrafter"/>
</dbReference>
<sequence length="551" mass="60096">MITTGRCDNDGRTYTRRLVAEYLPDLGLERYIQFDSLKAATKRAAAAPAGSPERDELASAFFKELKESFNAVKAELHKLELIAQTAEKKVRSIAADDLRADQRVLVNAYSLLHRVDRYRSINVLGFAKILEKFLNRVAVSSLELQAKVRQADKIISESILSLPTYPTASMKEHVAATYSVVTGKTLEESFADLDCAIERNPLFTTRILPFDRAHYYRERSKHQQIQGTFAAKVVAGTSNPTISKHICSVMRSGAKVHADLGRFANGEVSIRVNEAVRADDVYVVQSMAGKDMSAAIIELMLALQTATLASCARLTAVIPYMAYSKRTNEIAALAEMIEQMGCHRVITLDLFAEQVEGMFSIPVDNVSARDEFASYLLERFRATGNPMDKLVVVSPNADNVARARSFADRLMKLGKLDTQTQFVGVASAVKRVGSDCFDVAGAVEGRECIIVDNVVDEAVSVTSVAERLKAMGATKVTLVATHALLSGDGPSRLESGVVDEVVVSDSINQDAVLRNPVLATKVRVLPVAPLLAGVIDCVHSDINAVSELLEK</sequence>
<dbReference type="InterPro" id="IPR000836">
    <property type="entry name" value="PRTase_dom"/>
</dbReference>
<dbReference type="InterPro" id="IPR005946">
    <property type="entry name" value="Rib-P_diPkinase"/>
</dbReference>
<dbReference type="PANTHER" id="PTHR10210">
    <property type="entry name" value="RIBOSE-PHOSPHATE DIPHOSPHOKINASE FAMILY MEMBER"/>
    <property type="match status" value="1"/>
</dbReference>
<feature type="domain" description="Ribose-phosphate pyrophosphokinase N-terminal" evidence="4">
    <location>
        <begin position="232"/>
        <end position="330"/>
    </location>
</feature>
<dbReference type="CDD" id="cd06223">
    <property type="entry name" value="PRTases_typeI"/>
    <property type="match status" value="1"/>
</dbReference>
<dbReference type="GO" id="GO:0005737">
    <property type="term" value="C:cytoplasm"/>
    <property type="evidence" value="ECO:0007669"/>
    <property type="project" value="TreeGrafter"/>
</dbReference>
<dbReference type="EMBL" id="HBGF01010356">
    <property type="protein sequence ID" value="CAD9100323.1"/>
    <property type="molecule type" value="Transcribed_RNA"/>
</dbReference>
<gene>
    <name evidence="5" type="ORF">NDES1114_LOCUS6866</name>
</gene>
<dbReference type="InterPro" id="IPR029099">
    <property type="entry name" value="Pribosyltran_N"/>
</dbReference>
<evidence type="ECO:0000256" key="2">
    <source>
        <dbReference type="ARBA" id="ARBA00022727"/>
    </source>
</evidence>
<evidence type="ECO:0000256" key="1">
    <source>
        <dbReference type="ARBA" id="ARBA00006478"/>
    </source>
</evidence>
<dbReference type="SUPFAM" id="SSF53271">
    <property type="entry name" value="PRTase-like"/>
    <property type="match status" value="1"/>
</dbReference>
<dbReference type="Pfam" id="PF13793">
    <property type="entry name" value="Pribosyltran_N"/>
    <property type="match status" value="1"/>
</dbReference>
<dbReference type="GO" id="GO:0004749">
    <property type="term" value="F:ribose phosphate diphosphokinase activity"/>
    <property type="evidence" value="ECO:0007669"/>
    <property type="project" value="TreeGrafter"/>
</dbReference>
<proteinExistence type="inferred from homology"/>
<feature type="coiled-coil region" evidence="3">
    <location>
        <begin position="62"/>
        <end position="89"/>
    </location>
</feature>
<evidence type="ECO:0000256" key="3">
    <source>
        <dbReference type="SAM" id="Coils"/>
    </source>
</evidence>
<protein>
    <recommendedName>
        <fullName evidence="4">Ribose-phosphate pyrophosphokinase N-terminal domain-containing protein</fullName>
    </recommendedName>
</protein>
<dbReference type="SMART" id="SM01400">
    <property type="entry name" value="Pribosyltran_N"/>
    <property type="match status" value="1"/>
</dbReference>
<dbReference type="Gene3D" id="3.40.50.2020">
    <property type="match status" value="2"/>
</dbReference>
<dbReference type="InterPro" id="IPR029057">
    <property type="entry name" value="PRTase-like"/>
</dbReference>
<organism evidence="5">
    <name type="scientific">Neobodo designis</name>
    <name type="common">Flagellated protozoan</name>
    <name type="synonym">Bodo designis</name>
    <dbReference type="NCBI Taxonomy" id="312471"/>
    <lineage>
        <taxon>Eukaryota</taxon>
        <taxon>Discoba</taxon>
        <taxon>Euglenozoa</taxon>
        <taxon>Kinetoplastea</taxon>
        <taxon>Metakinetoplastina</taxon>
        <taxon>Neobodonida</taxon>
        <taxon>Neobodo</taxon>
    </lineage>
</organism>
<reference evidence="5" key="1">
    <citation type="submission" date="2021-01" db="EMBL/GenBank/DDBJ databases">
        <authorList>
            <person name="Corre E."/>
            <person name="Pelletier E."/>
            <person name="Niang G."/>
            <person name="Scheremetjew M."/>
            <person name="Finn R."/>
            <person name="Kale V."/>
            <person name="Holt S."/>
            <person name="Cochrane G."/>
            <person name="Meng A."/>
            <person name="Brown T."/>
            <person name="Cohen L."/>
        </authorList>
    </citation>
    <scope>NUCLEOTIDE SEQUENCE</scope>
    <source>
        <strain evidence="5">CCAP 1951/1</strain>
    </source>
</reference>
<keyword evidence="3" id="KW-0175">Coiled coil</keyword>
<evidence type="ECO:0000313" key="5">
    <source>
        <dbReference type="EMBL" id="CAD9100323.1"/>
    </source>
</evidence>